<gene>
    <name evidence="3" type="ORF">RHGRI_007352</name>
</gene>
<feature type="region of interest" description="Disordered" evidence="2">
    <location>
        <begin position="607"/>
        <end position="631"/>
    </location>
</feature>
<feature type="compositionally biased region" description="Polar residues" evidence="2">
    <location>
        <begin position="805"/>
        <end position="818"/>
    </location>
</feature>
<feature type="compositionally biased region" description="Polar residues" evidence="2">
    <location>
        <begin position="413"/>
        <end position="423"/>
    </location>
</feature>
<protein>
    <submittedName>
        <fullName evidence="3">Uncharacterized protein</fullName>
    </submittedName>
</protein>
<dbReference type="PANTHER" id="PTHR33701">
    <property type="entry name" value="TRANSMEMBRANE PROTEIN"/>
    <property type="match status" value="1"/>
</dbReference>
<dbReference type="PANTHER" id="PTHR33701:SF3">
    <property type="entry name" value="TRANSCRIPTIONAL REGULATOR ATRX"/>
    <property type="match status" value="1"/>
</dbReference>
<feature type="coiled-coil region" evidence="1">
    <location>
        <begin position="41"/>
        <end position="75"/>
    </location>
</feature>
<evidence type="ECO:0000313" key="4">
    <source>
        <dbReference type="Proteomes" id="UP000823749"/>
    </source>
</evidence>
<feature type="compositionally biased region" description="Polar residues" evidence="2">
    <location>
        <begin position="447"/>
        <end position="460"/>
    </location>
</feature>
<organism evidence="3 4">
    <name type="scientific">Rhododendron griersonianum</name>
    <dbReference type="NCBI Taxonomy" id="479676"/>
    <lineage>
        <taxon>Eukaryota</taxon>
        <taxon>Viridiplantae</taxon>
        <taxon>Streptophyta</taxon>
        <taxon>Embryophyta</taxon>
        <taxon>Tracheophyta</taxon>
        <taxon>Spermatophyta</taxon>
        <taxon>Magnoliopsida</taxon>
        <taxon>eudicotyledons</taxon>
        <taxon>Gunneridae</taxon>
        <taxon>Pentapetalae</taxon>
        <taxon>asterids</taxon>
        <taxon>Ericales</taxon>
        <taxon>Ericaceae</taxon>
        <taxon>Ericoideae</taxon>
        <taxon>Rhodoreae</taxon>
        <taxon>Rhododendron</taxon>
    </lineage>
</organism>
<feature type="region of interest" description="Disordered" evidence="2">
    <location>
        <begin position="340"/>
        <end position="494"/>
    </location>
</feature>
<feature type="compositionally biased region" description="Basic and acidic residues" evidence="2">
    <location>
        <begin position="821"/>
        <end position="832"/>
    </location>
</feature>
<feature type="region of interest" description="Disordered" evidence="2">
    <location>
        <begin position="774"/>
        <end position="832"/>
    </location>
</feature>
<reference evidence="3" key="1">
    <citation type="submission" date="2020-08" db="EMBL/GenBank/DDBJ databases">
        <title>Plant Genome Project.</title>
        <authorList>
            <person name="Zhang R.-G."/>
        </authorList>
    </citation>
    <scope>NUCLEOTIDE SEQUENCE</scope>
    <source>
        <strain evidence="3">WSP0</strain>
        <tissue evidence="3">Leaf</tissue>
    </source>
</reference>
<feature type="compositionally biased region" description="Low complexity" evidence="2">
    <location>
        <begin position="133"/>
        <end position="144"/>
    </location>
</feature>
<name>A0AAV6KWI4_9ERIC</name>
<feature type="compositionally biased region" description="Basic and acidic residues" evidence="2">
    <location>
        <begin position="344"/>
        <end position="355"/>
    </location>
</feature>
<comment type="caution">
    <text evidence="3">The sequence shown here is derived from an EMBL/GenBank/DDBJ whole genome shotgun (WGS) entry which is preliminary data.</text>
</comment>
<keyword evidence="1" id="KW-0175">Coiled coil</keyword>
<feature type="region of interest" description="Disordered" evidence="2">
    <location>
        <begin position="1"/>
        <end position="24"/>
    </location>
</feature>
<evidence type="ECO:0000313" key="3">
    <source>
        <dbReference type="EMBL" id="KAG5557065.1"/>
    </source>
</evidence>
<evidence type="ECO:0000256" key="2">
    <source>
        <dbReference type="SAM" id="MobiDB-lite"/>
    </source>
</evidence>
<accession>A0AAV6KWI4</accession>
<sequence>MQNSPNQQDPDQDQRKNAGMEESNMTIEFLRARLLSERSVSKTARQRADELAKRVLELEEELKIVSLQRKKAEKAAADVLAILENNGISEFSDEFDSTSEQDVIHCESKAGHSPEEEESSVDSRMQRNHTDELSSSELESSPLPGRRLSWKGCKDCSRSREKKYMDSPIRRRNSSVSTTSASPRCRVGKSCRQIRRRETRSVFFFPFKNLRNYRRLFINEFSCYVNIYILAAPRISNMLCGWVVRSATEESQSDNIMLSPQQNGVATFSEGLPSRSDTGAEILREGAEQDANICLGAPVSGDIENQRMVANGSNYLNTRGSGKDMELALAHQAQLIGQYEEEEKAQREWEEKYRENNSNTPDSCEPGNHSDVTEERDEPKDDAPPDHVGTTASLDQEAKSKVENICVTKESSESQPNGFQSPPQVDLGCFQDQKSQPSDVGFPVATGIQNQQPSTGNHSVPPSPSYHHRSHLEGPTGSQSPQIVPSESKNEQSALIPHETPDKLGSVLEALHQAKLSLKHSANNAIPPIGSSSAGNAFEFSVGGRRPEVPTGCPGLFRVPSDFDLEATAKSNFPGSNSQLSLTNHYPDPGNALTAVDRFTPPFTVSTSSISTGNRNHSVSTNPYIESRSRIPDSPETWSRFPYYDTLPGPSLGTGLPLSRRYAYTDPNADAAALVSSSTFISPVYPYPDLMPQIPSDERRRLFSSMGAGIPPPNRFSFSNDIIRPNNMSSSAFSFPDVMPRITSEERSRLFSSSGPGIPSQNRFALENGHIPSEERSRLFSSSGPGIPSQNRFAGHIPSEERSRLFSSSGPGIPSQNRFALENDHSRRNMYR</sequence>
<dbReference type="AlphaFoldDB" id="A0AAV6KWI4"/>
<evidence type="ECO:0000256" key="1">
    <source>
        <dbReference type="SAM" id="Coils"/>
    </source>
</evidence>
<feature type="region of interest" description="Disordered" evidence="2">
    <location>
        <begin position="161"/>
        <end position="183"/>
    </location>
</feature>
<dbReference type="EMBL" id="JACTNZ010000003">
    <property type="protein sequence ID" value="KAG5557065.1"/>
    <property type="molecule type" value="Genomic_DNA"/>
</dbReference>
<proteinExistence type="predicted"/>
<feature type="region of interest" description="Disordered" evidence="2">
    <location>
        <begin position="93"/>
        <end position="146"/>
    </location>
</feature>
<feature type="compositionally biased region" description="Basic and acidic residues" evidence="2">
    <location>
        <begin position="102"/>
        <end position="114"/>
    </location>
</feature>
<keyword evidence="4" id="KW-1185">Reference proteome</keyword>
<feature type="compositionally biased region" description="Polar residues" evidence="2">
    <location>
        <begin position="607"/>
        <end position="624"/>
    </location>
</feature>
<feature type="compositionally biased region" description="Polar residues" evidence="2">
    <location>
        <begin position="476"/>
        <end position="493"/>
    </location>
</feature>
<dbReference type="Proteomes" id="UP000823749">
    <property type="component" value="Chromosome 3"/>
</dbReference>
<feature type="compositionally biased region" description="Basic and acidic residues" evidence="2">
    <location>
        <begin position="371"/>
        <end position="385"/>
    </location>
</feature>
<feature type="compositionally biased region" description="Polar residues" evidence="2">
    <location>
        <begin position="779"/>
        <end position="792"/>
    </location>
</feature>